<evidence type="ECO:0000313" key="2">
    <source>
        <dbReference type="EMBL" id="KAF7826393.1"/>
    </source>
</evidence>
<gene>
    <name evidence="2" type="ORF">G2W53_017557</name>
</gene>
<keyword evidence="1" id="KW-0812">Transmembrane</keyword>
<organism evidence="2 3">
    <name type="scientific">Senna tora</name>
    <dbReference type="NCBI Taxonomy" id="362788"/>
    <lineage>
        <taxon>Eukaryota</taxon>
        <taxon>Viridiplantae</taxon>
        <taxon>Streptophyta</taxon>
        <taxon>Embryophyta</taxon>
        <taxon>Tracheophyta</taxon>
        <taxon>Spermatophyta</taxon>
        <taxon>Magnoliopsida</taxon>
        <taxon>eudicotyledons</taxon>
        <taxon>Gunneridae</taxon>
        <taxon>Pentapetalae</taxon>
        <taxon>rosids</taxon>
        <taxon>fabids</taxon>
        <taxon>Fabales</taxon>
        <taxon>Fabaceae</taxon>
        <taxon>Caesalpinioideae</taxon>
        <taxon>Cassia clade</taxon>
        <taxon>Senna</taxon>
    </lineage>
</organism>
<evidence type="ECO:0000313" key="3">
    <source>
        <dbReference type="Proteomes" id="UP000634136"/>
    </source>
</evidence>
<name>A0A834TPF8_9FABA</name>
<evidence type="ECO:0000256" key="1">
    <source>
        <dbReference type="SAM" id="Phobius"/>
    </source>
</evidence>
<reference evidence="2" key="1">
    <citation type="submission" date="2020-09" db="EMBL/GenBank/DDBJ databases">
        <title>Genome-Enabled Discovery of Anthraquinone Biosynthesis in Senna tora.</title>
        <authorList>
            <person name="Kang S.-H."/>
            <person name="Pandey R.P."/>
            <person name="Lee C.-M."/>
            <person name="Sim J.-S."/>
            <person name="Jeong J.-T."/>
            <person name="Choi B.-S."/>
            <person name="Jung M."/>
            <person name="Ginzburg D."/>
            <person name="Zhao K."/>
            <person name="Won S.Y."/>
            <person name="Oh T.-J."/>
            <person name="Yu Y."/>
            <person name="Kim N.-H."/>
            <person name="Lee O.R."/>
            <person name="Lee T.-H."/>
            <person name="Bashyal P."/>
            <person name="Kim T.-S."/>
            <person name="Lee W.-H."/>
            <person name="Kawkins C."/>
            <person name="Kim C.-K."/>
            <person name="Kim J.S."/>
            <person name="Ahn B.O."/>
            <person name="Rhee S.Y."/>
            <person name="Sohng J.K."/>
        </authorList>
    </citation>
    <scope>NUCLEOTIDE SEQUENCE</scope>
    <source>
        <tissue evidence="2">Leaf</tissue>
    </source>
</reference>
<dbReference type="Proteomes" id="UP000634136">
    <property type="component" value="Unassembled WGS sequence"/>
</dbReference>
<protein>
    <submittedName>
        <fullName evidence="2">Uncharacterized protein</fullName>
    </submittedName>
</protein>
<dbReference type="EMBL" id="JAAIUW010000006">
    <property type="protein sequence ID" value="KAF7826393.1"/>
    <property type="molecule type" value="Genomic_DNA"/>
</dbReference>
<proteinExistence type="predicted"/>
<keyword evidence="1" id="KW-1133">Transmembrane helix</keyword>
<keyword evidence="1" id="KW-0472">Membrane</keyword>
<sequence length="96" mass="10756">MHILVLVDELGGFVGGPPIHDGSYPRTGFLDLLNGVLVSYLVLLMWNLCINRFWVLSKTLVGARRVANQLWIGRLCARLMVGSSFLPPRLLFWGMS</sequence>
<feature type="transmembrane region" description="Helical" evidence="1">
    <location>
        <begin position="32"/>
        <end position="54"/>
    </location>
</feature>
<accession>A0A834TPF8</accession>
<feature type="transmembrane region" description="Helical" evidence="1">
    <location>
        <begin position="75"/>
        <end position="95"/>
    </location>
</feature>
<comment type="caution">
    <text evidence="2">The sequence shown here is derived from an EMBL/GenBank/DDBJ whole genome shotgun (WGS) entry which is preliminary data.</text>
</comment>
<dbReference type="AlphaFoldDB" id="A0A834TPF8"/>
<keyword evidence="3" id="KW-1185">Reference proteome</keyword>